<evidence type="ECO:0000256" key="1">
    <source>
        <dbReference type="SAM" id="MobiDB-lite"/>
    </source>
</evidence>
<accession>A0A372G2B9</accession>
<keyword evidence="2" id="KW-0472">Membrane</keyword>
<evidence type="ECO:0000313" key="4">
    <source>
        <dbReference type="Proteomes" id="UP000262621"/>
    </source>
</evidence>
<sequence>MPPPAGSQVSRVPAQRAPSEDLAPPRSAPAPPQPRRRLRKVLMVITGAVATLCLAGGITGYVIYDRATTPDRSAPDVVVDNYLRAYLVNRNDVRAGLLVCENNADVSQIELLRNQIRAREKQFETSMSVSWGRLPWKQSGNEADVQVDLTFAAQIDGIRQTDRQSWRFTTRLDETWRVCSAARTS</sequence>
<protein>
    <submittedName>
        <fullName evidence="3">Uncharacterized protein</fullName>
    </submittedName>
</protein>
<keyword evidence="2" id="KW-0812">Transmembrane</keyword>
<proteinExistence type="predicted"/>
<feature type="region of interest" description="Disordered" evidence="1">
    <location>
        <begin position="1"/>
        <end position="34"/>
    </location>
</feature>
<keyword evidence="4" id="KW-1185">Reference proteome</keyword>
<dbReference type="EMBL" id="QVFU01000005">
    <property type="protein sequence ID" value="RFS47113.1"/>
    <property type="molecule type" value="Genomic_DNA"/>
</dbReference>
<keyword evidence="2" id="KW-1133">Transmembrane helix</keyword>
<gene>
    <name evidence="3" type="ORF">D0Q02_08160</name>
</gene>
<dbReference type="OrthoDB" id="5195835at2"/>
<dbReference type="AlphaFoldDB" id="A0A372G2B9"/>
<feature type="transmembrane region" description="Helical" evidence="2">
    <location>
        <begin position="41"/>
        <end position="64"/>
    </location>
</feature>
<reference evidence="3 4" key="1">
    <citation type="submission" date="2018-08" db="EMBL/GenBank/DDBJ databases">
        <title>Verrucosispora craniellae sp. nov., isolated from a marine sponge in the South China Sea.</title>
        <authorList>
            <person name="Li L."/>
            <person name="Lin H.W."/>
        </authorList>
    </citation>
    <scope>NUCLEOTIDE SEQUENCE [LARGE SCALE GENOMIC DNA]</scope>
    <source>
        <strain evidence="3 4">LHW63014</strain>
    </source>
</reference>
<comment type="caution">
    <text evidence="3">The sequence shown here is derived from an EMBL/GenBank/DDBJ whole genome shotgun (WGS) entry which is preliminary data.</text>
</comment>
<evidence type="ECO:0000313" key="3">
    <source>
        <dbReference type="EMBL" id="RFS47113.1"/>
    </source>
</evidence>
<name>A0A372G2B9_9ACTN</name>
<evidence type="ECO:0000256" key="2">
    <source>
        <dbReference type="SAM" id="Phobius"/>
    </source>
</evidence>
<dbReference type="Proteomes" id="UP000262621">
    <property type="component" value="Unassembled WGS sequence"/>
</dbReference>
<organism evidence="3 4">
    <name type="scientific">Micromonospora craniellae</name>
    <dbReference type="NCBI Taxonomy" id="2294034"/>
    <lineage>
        <taxon>Bacteria</taxon>
        <taxon>Bacillati</taxon>
        <taxon>Actinomycetota</taxon>
        <taxon>Actinomycetes</taxon>
        <taxon>Micromonosporales</taxon>
        <taxon>Micromonosporaceae</taxon>
        <taxon>Micromonospora</taxon>
    </lineage>
</organism>